<gene>
    <name evidence="7" type="ORF">A2397_00820</name>
</gene>
<dbReference type="PANTHER" id="PTHR22926">
    <property type="entry name" value="PHOSPHO-N-ACETYLMURAMOYL-PENTAPEPTIDE-TRANSFERASE"/>
    <property type="match status" value="1"/>
</dbReference>
<evidence type="ECO:0000256" key="4">
    <source>
        <dbReference type="ARBA" id="ARBA00022989"/>
    </source>
</evidence>
<feature type="transmembrane region" description="Helical" evidence="6">
    <location>
        <begin position="142"/>
        <end position="164"/>
    </location>
</feature>
<organism evidence="7 8">
    <name type="scientific">Candidatus Amesbacteria bacterium RIFOXYB1_FULL_44_23</name>
    <dbReference type="NCBI Taxonomy" id="1797263"/>
    <lineage>
        <taxon>Bacteria</taxon>
        <taxon>Candidatus Amesiibacteriota</taxon>
    </lineage>
</organism>
<feature type="transmembrane region" description="Helical" evidence="6">
    <location>
        <begin position="224"/>
        <end position="243"/>
    </location>
</feature>
<evidence type="ECO:0000313" key="7">
    <source>
        <dbReference type="EMBL" id="OGD09696.1"/>
    </source>
</evidence>
<evidence type="ECO:0000256" key="3">
    <source>
        <dbReference type="ARBA" id="ARBA00022692"/>
    </source>
</evidence>
<keyword evidence="4 6" id="KW-1133">Transmembrane helix</keyword>
<evidence type="ECO:0000256" key="2">
    <source>
        <dbReference type="ARBA" id="ARBA00022679"/>
    </source>
</evidence>
<feature type="transmembrane region" description="Helical" evidence="6">
    <location>
        <begin position="250"/>
        <end position="269"/>
    </location>
</feature>
<evidence type="ECO:0000313" key="8">
    <source>
        <dbReference type="Proteomes" id="UP000176424"/>
    </source>
</evidence>
<dbReference type="Pfam" id="PF00953">
    <property type="entry name" value="Glycos_transf_4"/>
    <property type="match status" value="1"/>
</dbReference>
<keyword evidence="2" id="KW-0808">Transferase</keyword>
<evidence type="ECO:0000256" key="1">
    <source>
        <dbReference type="ARBA" id="ARBA00004141"/>
    </source>
</evidence>
<keyword evidence="3 6" id="KW-0812">Transmembrane</keyword>
<comment type="caution">
    <text evidence="7">The sequence shown here is derived from an EMBL/GenBank/DDBJ whole genome shotgun (WGS) entry which is preliminary data.</text>
</comment>
<dbReference type="InterPro" id="IPR000715">
    <property type="entry name" value="Glycosyl_transferase_4"/>
</dbReference>
<dbReference type="GO" id="GO:0044038">
    <property type="term" value="P:cell wall macromolecule biosynthetic process"/>
    <property type="evidence" value="ECO:0007669"/>
    <property type="project" value="TreeGrafter"/>
</dbReference>
<dbReference type="PANTHER" id="PTHR22926:SF5">
    <property type="entry name" value="PHOSPHO-N-ACETYLMURAMOYL-PENTAPEPTIDE-TRANSFERASE HOMOLOG"/>
    <property type="match status" value="1"/>
</dbReference>
<evidence type="ECO:0000256" key="6">
    <source>
        <dbReference type="SAM" id="Phobius"/>
    </source>
</evidence>
<keyword evidence="5 6" id="KW-0472">Membrane</keyword>
<evidence type="ECO:0000256" key="5">
    <source>
        <dbReference type="ARBA" id="ARBA00023136"/>
    </source>
</evidence>
<dbReference type="STRING" id="1797263.A2397_00820"/>
<protein>
    <recommendedName>
        <fullName evidence="9">Phospho-N-acetylmuramoyl-pentapeptide-transferase</fullName>
    </recommendedName>
</protein>
<reference evidence="7 8" key="1">
    <citation type="journal article" date="2016" name="Nat. Commun.">
        <title>Thousands of microbial genomes shed light on interconnected biogeochemical processes in an aquifer system.</title>
        <authorList>
            <person name="Anantharaman K."/>
            <person name="Brown C.T."/>
            <person name="Hug L.A."/>
            <person name="Sharon I."/>
            <person name="Castelle C.J."/>
            <person name="Probst A.J."/>
            <person name="Thomas B.C."/>
            <person name="Singh A."/>
            <person name="Wilkins M.J."/>
            <person name="Karaoz U."/>
            <person name="Brodie E.L."/>
            <person name="Williams K.H."/>
            <person name="Hubbard S.S."/>
            <person name="Banfield J.F."/>
        </authorList>
    </citation>
    <scope>NUCLEOTIDE SEQUENCE [LARGE SCALE GENOMIC DNA]</scope>
</reference>
<feature type="transmembrane region" description="Helical" evidence="6">
    <location>
        <begin position="201"/>
        <end position="218"/>
    </location>
</feature>
<evidence type="ECO:0008006" key="9">
    <source>
        <dbReference type="Google" id="ProtNLM"/>
    </source>
</evidence>
<feature type="transmembrane region" description="Helical" evidence="6">
    <location>
        <begin position="170"/>
        <end position="189"/>
    </location>
</feature>
<feature type="transmembrane region" description="Helical" evidence="6">
    <location>
        <begin position="59"/>
        <end position="81"/>
    </location>
</feature>
<feature type="transmembrane region" description="Helical" evidence="6">
    <location>
        <begin position="6"/>
        <end position="27"/>
    </location>
</feature>
<dbReference type="GO" id="GO:0016780">
    <property type="term" value="F:phosphotransferase activity, for other substituted phosphate groups"/>
    <property type="evidence" value="ECO:0007669"/>
    <property type="project" value="InterPro"/>
</dbReference>
<feature type="transmembrane region" description="Helical" evidence="6">
    <location>
        <begin position="275"/>
        <end position="293"/>
    </location>
</feature>
<sequence length="346" mass="38041">MALYLGILLFSFILTSIAVVPFINLLYKLHLTHHHPLPPTVSHEVKEFKALNRIQEWKLGTPIGGGALLIVMTTISFILLYPALSQLGIAFTSAYSFKEELNVLFFTFISYGLVGLYDDIVKIFNLKSSGGRIRFWAGKKTILMFGLGLLIAAMMHLNLNISIINVPFVGVVNFGWWYVPLAGTLIGIFSKSFDITDGLDGLACGVLLISLLAFWGISLNALDTTISIFIALLIGGLIAFLYFNVYPARVWLGNAGSLSFGATLCVIGLLLGKTFALLIVGFVFLVEGFSQLIQLISIKTTGKKIFSITPLHYWLLSLGWTEPKVVARLWLSTIVLAVIGLWFATL</sequence>
<accession>A0A1F4ZV21</accession>
<dbReference type="GO" id="GO:0071555">
    <property type="term" value="P:cell wall organization"/>
    <property type="evidence" value="ECO:0007669"/>
    <property type="project" value="TreeGrafter"/>
</dbReference>
<dbReference type="GO" id="GO:0005886">
    <property type="term" value="C:plasma membrane"/>
    <property type="evidence" value="ECO:0007669"/>
    <property type="project" value="TreeGrafter"/>
</dbReference>
<proteinExistence type="predicted"/>
<dbReference type="Proteomes" id="UP000176424">
    <property type="component" value="Unassembled WGS sequence"/>
</dbReference>
<dbReference type="AlphaFoldDB" id="A0A1F4ZV21"/>
<feature type="transmembrane region" description="Helical" evidence="6">
    <location>
        <begin position="101"/>
        <end position="121"/>
    </location>
</feature>
<comment type="subcellular location">
    <subcellularLocation>
        <location evidence="1">Membrane</location>
        <topology evidence="1">Multi-pass membrane protein</topology>
    </subcellularLocation>
</comment>
<dbReference type="EMBL" id="MEXR01000026">
    <property type="protein sequence ID" value="OGD09696.1"/>
    <property type="molecule type" value="Genomic_DNA"/>
</dbReference>
<feature type="transmembrane region" description="Helical" evidence="6">
    <location>
        <begin position="327"/>
        <end position="345"/>
    </location>
</feature>
<name>A0A1F4ZV21_9BACT</name>